<evidence type="ECO:0000313" key="2">
    <source>
        <dbReference type="Proteomes" id="UP000283442"/>
    </source>
</evidence>
<dbReference type="AlphaFoldDB" id="A0A414NW85"/>
<name>A0A414NW85_9FIRM</name>
<protein>
    <submittedName>
        <fullName evidence="1">Nitrous oxide-stimulated promoter family protein</fullName>
    </submittedName>
</protein>
<sequence length="125" mass="14911">MDVEKKRQREQETVAKIIEIYCHDHHGKRSGLCPECEELAHYAEARITACPRMEVKSFCSVCPIHCYAPARRQEIQTIMRYGGPRMLLHHPLMTLHHMMLSWQMRLERFAFFRRSRQSDRSVKVK</sequence>
<dbReference type="NCBIfam" id="NF007714">
    <property type="entry name" value="PRK10410.1-2"/>
    <property type="match status" value="1"/>
</dbReference>
<reference evidence="1 2" key="1">
    <citation type="submission" date="2018-08" db="EMBL/GenBank/DDBJ databases">
        <title>A genome reference for cultivated species of the human gut microbiota.</title>
        <authorList>
            <person name="Zou Y."/>
            <person name="Xue W."/>
            <person name="Luo G."/>
        </authorList>
    </citation>
    <scope>NUCLEOTIDE SEQUENCE [LARGE SCALE GENOMIC DNA]</scope>
    <source>
        <strain evidence="1 2">AM25-21AC</strain>
    </source>
</reference>
<dbReference type="EMBL" id="QRHE01000007">
    <property type="protein sequence ID" value="RHF51315.1"/>
    <property type="molecule type" value="Genomic_DNA"/>
</dbReference>
<dbReference type="InterPro" id="IPR020483">
    <property type="entry name" value="Uncharacterised_YgbA"/>
</dbReference>
<gene>
    <name evidence="1" type="ORF">DW674_08010</name>
</gene>
<organism evidence="1 2">
    <name type="scientific">Mitsuokella multacida</name>
    <dbReference type="NCBI Taxonomy" id="52226"/>
    <lineage>
        <taxon>Bacteria</taxon>
        <taxon>Bacillati</taxon>
        <taxon>Bacillota</taxon>
        <taxon>Negativicutes</taxon>
        <taxon>Selenomonadales</taxon>
        <taxon>Selenomonadaceae</taxon>
        <taxon>Mitsuokella</taxon>
    </lineage>
</organism>
<dbReference type="Pfam" id="PF11756">
    <property type="entry name" value="YgbA_NO"/>
    <property type="match status" value="1"/>
</dbReference>
<proteinExistence type="predicted"/>
<comment type="caution">
    <text evidence="1">The sequence shown here is derived from an EMBL/GenBank/DDBJ whole genome shotgun (WGS) entry which is preliminary data.</text>
</comment>
<accession>A0A414NW85</accession>
<dbReference type="RefSeq" id="WP_118176280.1">
    <property type="nucleotide sequence ID" value="NZ_CAMKFF010000013.1"/>
</dbReference>
<evidence type="ECO:0000313" key="1">
    <source>
        <dbReference type="EMBL" id="RHF51315.1"/>
    </source>
</evidence>
<dbReference type="Proteomes" id="UP000283442">
    <property type="component" value="Unassembled WGS sequence"/>
</dbReference>
<dbReference type="OrthoDB" id="164329at2"/>